<evidence type="ECO:0000256" key="2">
    <source>
        <dbReference type="ARBA" id="ARBA00022475"/>
    </source>
</evidence>
<evidence type="ECO:0000259" key="7">
    <source>
        <dbReference type="Pfam" id="PF10412"/>
    </source>
</evidence>
<dbReference type="PANTHER" id="PTHR37937">
    <property type="entry name" value="CONJUGATIVE TRANSFER: DNA TRANSPORT"/>
    <property type="match status" value="1"/>
</dbReference>
<dbReference type="Pfam" id="PF10412">
    <property type="entry name" value="TrwB_AAD_bind"/>
    <property type="match status" value="1"/>
</dbReference>
<dbReference type="CDD" id="cd01127">
    <property type="entry name" value="TrwB_TraG_TraD_VirD4"/>
    <property type="match status" value="1"/>
</dbReference>
<evidence type="ECO:0000313" key="9">
    <source>
        <dbReference type="Proteomes" id="UP001162734"/>
    </source>
</evidence>
<dbReference type="Gene3D" id="3.40.50.300">
    <property type="entry name" value="P-loop containing nucleotide triphosphate hydrolases"/>
    <property type="match status" value="2"/>
</dbReference>
<dbReference type="InterPro" id="IPR027417">
    <property type="entry name" value="P-loop_NTPase"/>
</dbReference>
<organism evidence="8 9">
    <name type="scientific">Anaeromyxobacter paludicola</name>
    <dbReference type="NCBI Taxonomy" id="2918171"/>
    <lineage>
        <taxon>Bacteria</taxon>
        <taxon>Pseudomonadati</taxon>
        <taxon>Myxococcota</taxon>
        <taxon>Myxococcia</taxon>
        <taxon>Myxococcales</taxon>
        <taxon>Cystobacterineae</taxon>
        <taxon>Anaeromyxobacteraceae</taxon>
        <taxon>Anaeromyxobacter</taxon>
    </lineage>
</organism>
<feature type="domain" description="Type IV secretion system coupling protein TraD DNA-binding" evidence="7">
    <location>
        <begin position="113"/>
        <end position="492"/>
    </location>
</feature>
<keyword evidence="3 6" id="KW-0812">Transmembrane</keyword>
<dbReference type="EMBL" id="AP025592">
    <property type="protein sequence ID" value="BDG08659.1"/>
    <property type="molecule type" value="Genomic_DNA"/>
</dbReference>
<feature type="transmembrane region" description="Helical" evidence="6">
    <location>
        <begin position="54"/>
        <end position="73"/>
    </location>
</feature>
<dbReference type="CDD" id="cd01120">
    <property type="entry name" value="RecA-like_superfamily"/>
    <property type="match status" value="1"/>
</dbReference>
<dbReference type="SUPFAM" id="SSF52540">
    <property type="entry name" value="P-loop containing nucleoside triphosphate hydrolases"/>
    <property type="match status" value="1"/>
</dbReference>
<dbReference type="PANTHER" id="PTHR37937:SF1">
    <property type="entry name" value="CONJUGATIVE TRANSFER: DNA TRANSPORT"/>
    <property type="match status" value="1"/>
</dbReference>
<accession>A0ABN6N644</accession>
<name>A0ABN6N644_9BACT</name>
<evidence type="ECO:0000256" key="5">
    <source>
        <dbReference type="ARBA" id="ARBA00023136"/>
    </source>
</evidence>
<evidence type="ECO:0000313" key="8">
    <source>
        <dbReference type="EMBL" id="BDG08659.1"/>
    </source>
</evidence>
<keyword evidence="9" id="KW-1185">Reference proteome</keyword>
<dbReference type="Gene3D" id="1.10.8.80">
    <property type="entry name" value="Magnesium chelatase subunit I, C-Terminal domain"/>
    <property type="match status" value="1"/>
</dbReference>
<keyword evidence="4 6" id="KW-1133">Transmembrane helix</keyword>
<evidence type="ECO:0000256" key="1">
    <source>
        <dbReference type="ARBA" id="ARBA00004651"/>
    </source>
</evidence>
<dbReference type="Proteomes" id="UP001162734">
    <property type="component" value="Chromosome"/>
</dbReference>
<keyword evidence="5 6" id="KW-0472">Membrane</keyword>
<dbReference type="InterPro" id="IPR019476">
    <property type="entry name" value="T4SS_TraD_DNA-bd"/>
</dbReference>
<evidence type="ECO:0000256" key="6">
    <source>
        <dbReference type="SAM" id="Phobius"/>
    </source>
</evidence>
<protein>
    <recommendedName>
        <fullName evidence="7">Type IV secretion system coupling protein TraD DNA-binding domain-containing protein</fullName>
    </recommendedName>
</protein>
<dbReference type="InterPro" id="IPR051539">
    <property type="entry name" value="T4SS-coupling_protein"/>
</dbReference>
<evidence type="ECO:0000256" key="4">
    <source>
        <dbReference type="ARBA" id="ARBA00022989"/>
    </source>
</evidence>
<evidence type="ECO:0000256" key="3">
    <source>
        <dbReference type="ARBA" id="ARBA00022692"/>
    </source>
</evidence>
<sequence>MHPDDRAKAGALLVAGVPLASWLWVARATGALDHRGHAALLHLARLTATGARPLLLTAFAAGLVAAVGALVLARKLAAAGFGGAAFRVHLRGTKVVSPKRLAWSTRERGQRQITVAGVPMPTWVETLHLLVGGSTGSGKSVLIREMAYSALLRGDRIVVADPNGDMLAKFYRPGDVILNPYDSRGLGWTFFNEIRAEYDFKRFALSLVPRGQTKEEEEWCAYARLLLRETARKLTLVGQPSVAELFRWTTIAKPADLQAFLSQTAAESLFVGADKALASARFVLSAKLPEHLSMPAGDFSLRSWLADPAAGNLFITWREDMAEALKPLISAWVDVLCTSILSLGEDKDRRIWMFLDELASLEKLPSLEDAATKGRKAGLRIVAGLQSTAQLERIYGREEAQTLRSCFRSLVVLGGAKTDPRTCEDMSQSLGEHEVERETYSRTTGLRGDSTSSQIQRARERVVLPSEIASLPDVTGYLAFAGDHPIAKVKLDVVHFRNRVPAFEERLAC</sequence>
<gene>
    <name evidence="8" type="ORF">AMPC_17720</name>
</gene>
<comment type="subcellular location">
    <subcellularLocation>
        <location evidence="1">Cell membrane</location>
        <topology evidence="1">Multi-pass membrane protein</topology>
    </subcellularLocation>
</comment>
<proteinExistence type="predicted"/>
<keyword evidence="2" id="KW-1003">Cell membrane</keyword>
<reference evidence="9" key="1">
    <citation type="journal article" date="2022" name="Int. J. Syst. Evol. Microbiol.">
        <title>Anaeromyxobacter oryzae sp. nov., Anaeromyxobacter diazotrophicus sp. nov. and Anaeromyxobacter paludicola sp. nov., isolated from paddy soils.</title>
        <authorList>
            <person name="Itoh H."/>
            <person name="Xu Z."/>
            <person name="Mise K."/>
            <person name="Masuda Y."/>
            <person name="Ushijima N."/>
            <person name="Hayakawa C."/>
            <person name="Shiratori Y."/>
            <person name="Senoo K."/>
        </authorList>
    </citation>
    <scope>NUCLEOTIDE SEQUENCE [LARGE SCALE GENOMIC DNA]</scope>
    <source>
        <strain evidence="9">Red630</strain>
    </source>
</reference>